<evidence type="ECO:0000256" key="7">
    <source>
        <dbReference type="ARBA" id="ARBA00022670"/>
    </source>
</evidence>
<evidence type="ECO:0000256" key="9">
    <source>
        <dbReference type="ARBA" id="ARBA00022801"/>
    </source>
</evidence>
<dbReference type="SUPFAM" id="SSF54001">
    <property type="entry name" value="Cysteine proteinases"/>
    <property type="match status" value="1"/>
</dbReference>
<comment type="similarity">
    <text evidence="4 15">Belongs to the glycosyl hydrolase 17 family.</text>
</comment>
<evidence type="ECO:0000313" key="19">
    <source>
        <dbReference type="Proteomes" id="UP000593562"/>
    </source>
</evidence>
<comment type="similarity">
    <text evidence="3">Belongs to the peptidase C48 family.</text>
</comment>
<feature type="compositionally biased region" description="Acidic residues" evidence="16">
    <location>
        <begin position="728"/>
        <end position="741"/>
    </location>
</feature>
<dbReference type="Gene3D" id="3.20.20.80">
    <property type="entry name" value="Glycosidases"/>
    <property type="match status" value="1"/>
</dbReference>
<comment type="catalytic activity">
    <reaction evidence="1">
        <text>Hydrolysis of (1-&gt;3)-beta-D-glucosidic linkages in (1-&gt;3)-beta-D-glucans.</text>
        <dbReference type="EC" id="3.2.1.39"/>
    </reaction>
</comment>
<dbReference type="SUPFAM" id="SSF51445">
    <property type="entry name" value="(Trans)glycosidases"/>
    <property type="match status" value="1"/>
</dbReference>
<comment type="caution">
    <text evidence="18">The sequence shown here is derived from an EMBL/GenBank/DDBJ whole genome shotgun (WGS) entry which is preliminary data.</text>
</comment>
<dbReference type="Pfam" id="PF07983">
    <property type="entry name" value="X8"/>
    <property type="match status" value="1"/>
</dbReference>
<evidence type="ECO:0000256" key="12">
    <source>
        <dbReference type="ARBA" id="ARBA00023295"/>
    </source>
</evidence>
<accession>A0A7J7CLW5</accession>
<comment type="subcellular location">
    <subcellularLocation>
        <location evidence="2">Cell membrane</location>
        <topology evidence="2">Lipid-anchor</topology>
        <topology evidence="2">GPI-anchor</topology>
    </subcellularLocation>
</comment>
<keyword evidence="6" id="KW-0472">Membrane</keyword>
<dbReference type="InParanoid" id="A0A7J7CLW5"/>
<feature type="region of interest" description="Disordered" evidence="16">
    <location>
        <begin position="1"/>
        <end position="27"/>
    </location>
</feature>
<dbReference type="SMART" id="SM00768">
    <property type="entry name" value="X8"/>
    <property type="match status" value="1"/>
</dbReference>
<feature type="region of interest" description="Disordered" evidence="16">
    <location>
        <begin position="728"/>
        <end position="759"/>
    </location>
</feature>
<keyword evidence="8" id="KW-0732">Signal</keyword>
<keyword evidence="6" id="KW-0325">Glycoprotein</keyword>
<dbReference type="Proteomes" id="UP000593562">
    <property type="component" value="Unassembled WGS sequence"/>
</dbReference>
<dbReference type="GO" id="GO:0008234">
    <property type="term" value="F:cysteine-type peptidase activity"/>
    <property type="evidence" value="ECO:0007669"/>
    <property type="project" value="InterPro"/>
</dbReference>
<keyword evidence="11" id="KW-1015">Disulfide bond</keyword>
<keyword evidence="6" id="KW-0449">Lipoprotein</keyword>
<feature type="region of interest" description="Disordered" evidence="16">
    <location>
        <begin position="845"/>
        <end position="873"/>
    </location>
</feature>
<dbReference type="GO" id="GO:0005975">
    <property type="term" value="P:carbohydrate metabolic process"/>
    <property type="evidence" value="ECO:0007669"/>
    <property type="project" value="InterPro"/>
</dbReference>
<dbReference type="GO" id="GO:0098552">
    <property type="term" value="C:side of membrane"/>
    <property type="evidence" value="ECO:0007669"/>
    <property type="project" value="UniProtKB-KW"/>
</dbReference>
<keyword evidence="12" id="KW-0326">Glycosidase</keyword>
<dbReference type="GO" id="GO:0042973">
    <property type="term" value="F:glucan endo-1,3-beta-D-glucosidase activity"/>
    <property type="evidence" value="ECO:0007669"/>
    <property type="project" value="UniProtKB-EC"/>
</dbReference>
<evidence type="ECO:0000256" key="11">
    <source>
        <dbReference type="ARBA" id="ARBA00023157"/>
    </source>
</evidence>
<dbReference type="FunFam" id="3.20.20.80:FF:000002">
    <property type="entry name" value="Glucan endo-1,3-beta-glucosidase 3"/>
    <property type="match status" value="1"/>
</dbReference>
<sequence>MTKPNRNGKGIAAAEVPETWESPASSTSTAANSRHVVIVMDGMKEFITEPLEWALKNVISAGCIVTLLGVMPWLNIPLSTKTWLDVWPMEFEDLKERSEWINDAKYLKLQAVIDLCRKYGVVPQKEVVMGYPLRLLIAEKISSLSATWVVFDRHQRKHREFFAEKIPFNMVMMNENGEADIIRGRPKLIDDGEFTPGESPESFVPTPELMIFDDLKEILKENKSFMMSVETHSLSQIHRLRGNAKMGVVAALLFLSLLVLATDAQMLNRIGVNYGRLGDNLPSSYQSIELIHSMKAGQVKLYDANPEILKLLSGTDLHVSIMVPNHDIISIASNQSIANEWIHTNLLQYYPETKIRFILVGNEVLSGDPDIWPHLVPAMQRIKNSLKILNIRNIKISTPLAMDILETTFPPSNATFRFEIESVILPLLHFLNGTKSYFSIDVYPYFPWSVNPTNIDLDFALMRGNHSQTDPNSGLVYTNLLDQMLDSLHFAMAKLGHQTIRIMITETGWPHAGDFDQPGANIYNAATYNRNLIQKFTADPPVGTPARPNALVPTFIFSLLDENRKSGPGTERNWGLVSSDGKPVYEIDLSGKKGVTEYGPLPAARNNRPYKGKLWCVVGRGANSSELEQAISLVCNQGNGTCDALMPGKECYGPISPTWHGSYAFSSYWAKFRSEGVNCYFNGLAQQTTRNPKPKLEKATILCAKWDVRDLTNVLEGNTMQKLILKEVDEESVEESHEESDEGTHSGDEESNEGHDLEDDINKLKTNLTTSKEREQELQQQLHESKKENNKLKEKVADLEEKLRKLSAVMESVSKEKNEISERLDTELMEYEVHQFTQALRATTPQSNYEAGTSTTPAIVSSPLAKASHEDSSREVFKDSGRALFDDMPTFQLFSTPIQISIPEEQALTENVSPPSKIARIKAKDNRKRNRNDDFKYTFSSPKKKAKARAIKKGKKQVYSDDDEGNEENDFIVVDVGNNNEDNVIDSHAKILTDKYYVRHQNPGRKEDNNTFHVFDSLCWTYIKRDDQKGLREEKIDNILKSVTLLTRYLIFPMNSNGGKPLSIHPNHWTILVLDGEASEWTHYNSNKPRAGTKDYYLEDARTVKQYVEKKMKEHYIDRMVERGLDVDVDSLDTEYNFPLVSAKKCPQQRTGTVDCGIHVCHIMECLITKVPIPEDMTLTEVTQYKCQMVSSFIKDYTP</sequence>
<evidence type="ECO:0000256" key="1">
    <source>
        <dbReference type="ARBA" id="ARBA00000382"/>
    </source>
</evidence>
<dbReference type="EC" id="3.2.1.39" evidence="5"/>
<evidence type="ECO:0000256" key="8">
    <source>
        <dbReference type="ARBA" id="ARBA00022729"/>
    </source>
</evidence>
<evidence type="ECO:0000256" key="16">
    <source>
        <dbReference type="SAM" id="MobiDB-lite"/>
    </source>
</evidence>
<dbReference type="GO" id="GO:0005886">
    <property type="term" value="C:plasma membrane"/>
    <property type="evidence" value="ECO:0007669"/>
    <property type="project" value="UniProtKB-SubCell"/>
</dbReference>
<evidence type="ECO:0000256" key="3">
    <source>
        <dbReference type="ARBA" id="ARBA00005234"/>
    </source>
</evidence>
<evidence type="ECO:0000256" key="14">
    <source>
        <dbReference type="ARBA" id="ARBA00033417"/>
    </source>
</evidence>
<dbReference type="InterPro" id="IPR000490">
    <property type="entry name" value="Glyco_hydro_17"/>
</dbReference>
<dbReference type="InterPro" id="IPR012946">
    <property type="entry name" value="X8"/>
</dbReference>
<keyword evidence="7" id="KW-0645">Protease</keyword>
<dbReference type="GO" id="GO:0006952">
    <property type="term" value="P:defense response"/>
    <property type="evidence" value="ECO:0007669"/>
    <property type="project" value="UniProtKB-KW"/>
</dbReference>
<organism evidence="18 19">
    <name type="scientific">Tripterygium wilfordii</name>
    <name type="common">Thunder God vine</name>
    <dbReference type="NCBI Taxonomy" id="458696"/>
    <lineage>
        <taxon>Eukaryota</taxon>
        <taxon>Viridiplantae</taxon>
        <taxon>Streptophyta</taxon>
        <taxon>Embryophyta</taxon>
        <taxon>Tracheophyta</taxon>
        <taxon>Spermatophyta</taxon>
        <taxon>Magnoliopsida</taxon>
        <taxon>eudicotyledons</taxon>
        <taxon>Gunneridae</taxon>
        <taxon>Pentapetalae</taxon>
        <taxon>rosids</taxon>
        <taxon>fabids</taxon>
        <taxon>Celastrales</taxon>
        <taxon>Celastraceae</taxon>
        <taxon>Tripterygium</taxon>
    </lineage>
</organism>
<dbReference type="InterPro" id="IPR044965">
    <property type="entry name" value="Glyco_hydro_17_plant"/>
</dbReference>
<dbReference type="Pfam" id="PF00332">
    <property type="entry name" value="Glyco_hydro_17"/>
    <property type="match status" value="1"/>
</dbReference>
<feature type="domain" description="Ubiquitin-like protease family profile" evidence="17">
    <location>
        <begin position="956"/>
        <end position="1167"/>
    </location>
</feature>
<reference evidence="18 19" key="1">
    <citation type="journal article" date="2020" name="Nat. Commun.">
        <title>Genome of Tripterygium wilfordii and identification of cytochrome P450 involved in triptolide biosynthesis.</title>
        <authorList>
            <person name="Tu L."/>
            <person name="Su P."/>
            <person name="Zhang Z."/>
            <person name="Gao L."/>
            <person name="Wang J."/>
            <person name="Hu T."/>
            <person name="Zhou J."/>
            <person name="Zhang Y."/>
            <person name="Zhao Y."/>
            <person name="Liu Y."/>
            <person name="Song Y."/>
            <person name="Tong Y."/>
            <person name="Lu Y."/>
            <person name="Yang J."/>
            <person name="Xu C."/>
            <person name="Jia M."/>
            <person name="Peters R.J."/>
            <person name="Huang L."/>
            <person name="Gao W."/>
        </authorList>
    </citation>
    <scope>NUCLEOTIDE SEQUENCE [LARGE SCALE GENOMIC DNA]</scope>
    <source>
        <strain evidence="19">cv. XIE 37</strain>
        <tissue evidence="18">Leaf</tissue>
    </source>
</reference>
<evidence type="ECO:0000256" key="2">
    <source>
        <dbReference type="ARBA" id="ARBA00004609"/>
    </source>
</evidence>
<dbReference type="GO" id="GO:0006508">
    <property type="term" value="P:proteolysis"/>
    <property type="evidence" value="ECO:0007669"/>
    <property type="project" value="UniProtKB-KW"/>
</dbReference>
<name>A0A7J7CLW5_TRIWF</name>
<evidence type="ECO:0000256" key="5">
    <source>
        <dbReference type="ARBA" id="ARBA00012780"/>
    </source>
</evidence>
<evidence type="ECO:0000256" key="15">
    <source>
        <dbReference type="RuleBase" id="RU004335"/>
    </source>
</evidence>
<gene>
    <name evidence="18" type="ORF">HS088_TW15G00562</name>
</gene>
<dbReference type="EMBL" id="JAAARO010000015">
    <property type="protein sequence ID" value="KAF5735063.1"/>
    <property type="molecule type" value="Genomic_DNA"/>
</dbReference>
<evidence type="ECO:0000256" key="10">
    <source>
        <dbReference type="ARBA" id="ARBA00022821"/>
    </source>
</evidence>
<evidence type="ECO:0000256" key="4">
    <source>
        <dbReference type="ARBA" id="ARBA00008773"/>
    </source>
</evidence>
<dbReference type="AlphaFoldDB" id="A0A7J7CLW5"/>
<keyword evidence="10" id="KW-0611">Plant defense</keyword>
<evidence type="ECO:0000256" key="6">
    <source>
        <dbReference type="ARBA" id="ARBA00022622"/>
    </source>
</evidence>
<feature type="region of interest" description="Disordered" evidence="16">
    <location>
        <begin position="771"/>
        <end position="793"/>
    </location>
</feature>
<evidence type="ECO:0000313" key="18">
    <source>
        <dbReference type="EMBL" id="KAF5735063.1"/>
    </source>
</evidence>
<dbReference type="InterPro" id="IPR017853">
    <property type="entry name" value="GH"/>
</dbReference>
<keyword evidence="19" id="KW-1185">Reference proteome</keyword>
<proteinExistence type="inferred from homology"/>
<evidence type="ECO:0000259" key="17">
    <source>
        <dbReference type="PROSITE" id="PS50600"/>
    </source>
</evidence>
<keyword evidence="9" id="KW-0378">Hydrolase</keyword>
<keyword evidence="6" id="KW-0336">GPI-anchor</keyword>
<dbReference type="Pfam" id="PF02902">
    <property type="entry name" value="Peptidase_C48"/>
    <property type="match status" value="1"/>
</dbReference>
<protein>
    <recommendedName>
        <fullName evidence="5">glucan endo-1,3-beta-D-glucosidase</fullName>
        <ecNumber evidence="5">3.2.1.39</ecNumber>
    </recommendedName>
    <alternativeName>
        <fullName evidence="13">(1-&gt;3)-beta-glucan endohydrolase</fullName>
    </alternativeName>
    <alternativeName>
        <fullName evidence="14">Beta-1,3-endoglucanase</fullName>
    </alternativeName>
</protein>
<dbReference type="InterPro" id="IPR038765">
    <property type="entry name" value="Papain-like_cys_pep_sf"/>
</dbReference>
<dbReference type="Gene3D" id="1.20.58.1040">
    <property type="match status" value="1"/>
</dbReference>
<dbReference type="PANTHER" id="PTHR32227">
    <property type="entry name" value="GLUCAN ENDO-1,3-BETA-GLUCOSIDASE BG1-RELATED-RELATED"/>
    <property type="match status" value="1"/>
</dbReference>
<evidence type="ECO:0000256" key="13">
    <source>
        <dbReference type="ARBA" id="ARBA00033335"/>
    </source>
</evidence>
<dbReference type="PROSITE" id="PS50600">
    <property type="entry name" value="ULP_PROTEASE"/>
    <property type="match status" value="1"/>
</dbReference>
<feature type="compositionally biased region" description="Polar residues" evidence="16">
    <location>
        <begin position="845"/>
        <end position="859"/>
    </location>
</feature>
<feature type="compositionally biased region" description="Basic and acidic residues" evidence="16">
    <location>
        <begin position="742"/>
        <end position="759"/>
    </location>
</feature>
<dbReference type="Gene3D" id="3.40.395.10">
    <property type="entry name" value="Adenoviral Proteinase, Chain A"/>
    <property type="match status" value="1"/>
</dbReference>
<dbReference type="InterPro" id="IPR003653">
    <property type="entry name" value="Peptidase_C48_C"/>
</dbReference>